<keyword evidence="3 5" id="KW-1133">Transmembrane helix</keyword>
<organism evidence="6">
    <name type="scientific">Symploca sp. SIO1C4</name>
    <dbReference type="NCBI Taxonomy" id="2607765"/>
    <lineage>
        <taxon>Bacteria</taxon>
        <taxon>Bacillati</taxon>
        <taxon>Cyanobacteriota</taxon>
        <taxon>Cyanophyceae</taxon>
        <taxon>Coleofasciculales</taxon>
        <taxon>Coleofasciculaceae</taxon>
        <taxon>Symploca</taxon>
    </lineage>
</organism>
<reference evidence="6" key="1">
    <citation type="submission" date="2019-11" db="EMBL/GenBank/DDBJ databases">
        <title>Genomic insights into an expanded diversity of filamentous marine cyanobacteria reveals the extraordinary biosynthetic potential of Moorea and Okeania.</title>
        <authorList>
            <person name="Ferreira Leao T."/>
            <person name="Wang M."/>
            <person name="Moss N."/>
            <person name="Da Silva R."/>
            <person name="Sanders J."/>
            <person name="Nurk S."/>
            <person name="Gurevich A."/>
            <person name="Humphrey G."/>
            <person name="Reher R."/>
            <person name="Zhu Q."/>
            <person name="Belda-Ferre P."/>
            <person name="Glukhov E."/>
            <person name="Rex R."/>
            <person name="Dorrestein P.C."/>
            <person name="Knight R."/>
            <person name="Pevzner P."/>
            <person name="Gerwick W.H."/>
            <person name="Gerwick L."/>
        </authorList>
    </citation>
    <scope>NUCLEOTIDE SEQUENCE</scope>
    <source>
        <strain evidence="6">SIO1C4</strain>
    </source>
</reference>
<dbReference type="InterPro" id="IPR029020">
    <property type="entry name" value="Ammonium/urea_transptr"/>
</dbReference>
<keyword evidence="4 5" id="KW-0472">Membrane</keyword>
<evidence type="ECO:0000313" key="6">
    <source>
        <dbReference type="EMBL" id="NER27999.1"/>
    </source>
</evidence>
<dbReference type="EMBL" id="JAAHFQ010000158">
    <property type="protein sequence ID" value="NER27999.1"/>
    <property type="molecule type" value="Genomic_DNA"/>
</dbReference>
<gene>
    <name evidence="6" type="ORF">F6J89_10260</name>
</gene>
<name>A0A6B3N4I3_9CYAN</name>
<comment type="caution">
    <text evidence="6">The sequence shown here is derived from an EMBL/GenBank/DDBJ whole genome shotgun (WGS) entry which is preliminary data.</text>
</comment>
<feature type="transmembrane region" description="Helical" evidence="5">
    <location>
        <begin position="48"/>
        <end position="69"/>
    </location>
</feature>
<evidence type="ECO:0000256" key="5">
    <source>
        <dbReference type="SAM" id="Phobius"/>
    </source>
</evidence>
<proteinExistence type="predicted"/>
<evidence type="ECO:0000256" key="2">
    <source>
        <dbReference type="ARBA" id="ARBA00022692"/>
    </source>
</evidence>
<keyword evidence="2 5" id="KW-0812">Transmembrane</keyword>
<evidence type="ECO:0000256" key="3">
    <source>
        <dbReference type="ARBA" id="ARBA00022989"/>
    </source>
</evidence>
<dbReference type="Gene3D" id="1.10.3430.10">
    <property type="entry name" value="Ammonium transporter AmtB like domains"/>
    <property type="match status" value="1"/>
</dbReference>
<dbReference type="GO" id="GO:0016020">
    <property type="term" value="C:membrane"/>
    <property type="evidence" value="ECO:0007669"/>
    <property type="project" value="UniProtKB-SubCell"/>
</dbReference>
<accession>A0A6B3N4I3</accession>
<sequence>MRNLKELKPKKSWLLPSWKFCWPLVITILLVWSQAALAQDGNLDQKLDTIWVIFAACLVFFMNAGFGMLEAGFCRRKN</sequence>
<protein>
    <submittedName>
        <fullName evidence="6">Ammonium transporter</fullName>
    </submittedName>
</protein>
<comment type="subcellular location">
    <subcellularLocation>
        <location evidence="1">Membrane</location>
        <topology evidence="1">Multi-pass membrane protein</topology>
    </subcellularLocation>
</comment>
<evidence type="ECO:0000256" key="1">
    <source>
        <dbReference type="ARBA" id="ARBA00004141"/>
    </source>
</evidence>
<feature type="non-terminal residue" evidence="6">
    <location>
        <position position="78"/>
    </location>
</feature>
<dbReference type="AlphaFoldDB" id="A0A6B3N4I3"/>
<dbReference type="SUPFAM" id="SSF111352">
    <property type="entry name" value="Ammonium transporter"/>
    <property type="match status" value="1"/>
</dbReference>
<evidence type="ECO:0000256" key="4">
    <source>
        <dbReference type="ARBA" id="ARBA00023136"/>
    </source>
</evidence>